<protein>
    <recommendedName>
        <fullName evidence="2">Peptidase S53 domain-containing protein</fullName>
    </recommendedName>
</protein>
<keyword evidence="4" id="KW-1185">Reference proteome</keyword>
<dbReference type="InterPro" id="IPR036852">
    <property type="entry name" value="Peptidase_S8/S53_dom_sf"/>
</dbReference>
<evidence type="ECO:0000259" key="2">
    <source>
        <dbReference type="PROSITE" id="PS51695"/>
    </source>
</evidence>
<dbReference type="InterPro" id="IPR050819">
    <property type="entry name" value="Tripeptidyl-peptidase_I"/>
</dbReference>
<keyword evidence="1" id="KW-0732">Signal</keyword>
<evidence type="ECO:0000256" key="1">
    <source>
        <dbReference type="SAM" id="SignalP"/>
    </source>
</evidence>
<dbReference type="PANTHER" id="PTHR14218">
    <property type="entry name" value="PROTEASE S8 TRIPEPTIDYL PEPTIDASE I CLN2"/>
    <property type="match status" value="1"/>
</dbReference>
<evidence type="ECO:0000313" key="4">
    <source>
        <dbReference type="Proteomes" id="UP000730482"/>
    </source>
</evidence>
<dbReference type="SUPFAM" id="SSF52743">
    <property type="entry name" value="Subtilisin-like"/>
    <property type="match status" value="1"/>
</dbReference>
<feature type="signal peptide" evidence="1">
    <location>
        <begin position="1"/>
        <end position="32"/>
    </location>
</feature>
<reference evidence="3 4" key="1">
    <citation type="submission" date="2020-02" db="EMBL/GenBank/DDBJ databases">
        <title>Acidophilic actinobacteria isolated from forest soil.</title>
        <authorList>
            <person name="Golinska P."/>
        </authorList>
    </citation>
    <scope>NUCLEOTIDE SEQUENCE [LARGE SCALE GENOMIC DNA]</scope>
    <source>
        <strain evidence="3 4">NL8</strain>
    </source>
</reference>
<dbReference type="Gene3D" id="3.40.50.200">
    <property type="entry name" value="Peptidase S8/S53 domain"/>
    <property type="match status" value="1"/>
</dbReference>
<dbReference type="PROSITE" id="PS51695">
    <property type="entry name" value="SEDOLISIN"/>
    <property type="match status" value="1"/>
</dbReference>
<gene>
    <name evidence="3" type="ORF">KGQ19_10665</name>
</gene>
<name>A0ABS5KMP8_9ACTN</name>
<evidence type="ECO:0000313" key="3">
    <source>
        <dbReference type="EMBL" id="MBS2547336.1"/>
    </source>
</evidence>
<proteinExistence type="predicted"/>
<organism evidence="3 4">
    <name type="scientific">Catenulispora pinistramenti</name>
    <dbReference type="NCBI Taxonomy" id="2705254"/>
    <lineage>
        <taxon>Bacteria</taxon>
        <taxon>Bacillati</taxon>
        <taxon>Actinomycetota</taxon>
        <taxon>Actinomycetes</taxon>
        <taxon>Catenulisporales</taxon>
        <taxon>Catenulisporaceae</taxon>
        <taxon>Catenulispora</taxon>
    </lineage>
</organism>
<dbReference type="RefSeq" id="WP_212008937.1">
    <property type="nucleotide sequence ID" value="NZ_JAAFYZ010000026.1"/>
</dbReference>
<sequence length="477" mass="47196">MRSIARAMLGVAVAATTLAAAVEVLPVGVAQAAPSVPGLDNPAVVHQAALDGSLAKTHHAISLCAGGSGNAAGKYLPADCDMSLVASASDATKPLAVSGPVGLGPADFARAFHLPDTPGKAGTVGILAFGATPTLASDLATYRSQYGLPACTEASGCLKIVGKDGGAPPAPLGLPILNQADEFLAMESALDVEMVSASCPECQIRVVELSPLLVIPQYAYLPAVTADAMDDGVDTAIGLGANAVSISYDIANGIQPGIATGTQAQRLHHPGVAIVAAAGDHGVQQGTMNQVWPQEVPWVTSAGGVQITSTDGGNTFNKSVWDDGNGEGNLYWSAASSCSDYIPPAVGQPASVAAYCGGHRASTDASAVATNVSIYDTYQPATGGAGGWGVAMGTSAASPYLAGLYVRAGTAGVDGPNTLYAASAAGNGSIENVTTGTNMPNGAADCTKANLPTVLCVAGPGWNGPTGVGVPDGLGAF</sequence>
<comment type="caution">
    <text evidence="3">The sequence shown here is derived from an EMBL/GenBank/DDBJ whole genome shotgun (WGS) entry which is preliminary data.</text>
</comment>
<feature type="domain" description="Peptidase S53" evidence="2">
    <location>
        <begin position="102"/>
        <end position="477"/>
    </location>
</feature>
<accession>A0ABS5KMP8</accession>
<dbReference type="InterPro" id="IPR030400">
    <property type="entry name" value="Sedolisin_dom"/>
</dbReference>
<dbReference type="PANTHER" id="PTHR14218:SF15">
    <property type="entry name" value="TRIPEPTIDYL-PEPTIDASE 1"/>
    <property type="match status" value="1"/>
</dbReference>
<feature type="chain" id="PRO_5045324210" description="Peptidase S53 domain-containing protein" evidence="1">
    <location>
        <begin position="33"/>
        <end position="477"/>
    </location>
</feature>
<dbReference type="Proteomes" id="UP000730482">
    <property type="component" value="Unassembled WGS sequence"/>
</dbReference>
<dbReference type="EMBL" id="JAAFYZ010000026">
    <property type="protein sequence ID" value="MBS2547336.1"/>
    <property type="molecule type" value="Genomic_DNA"/>
</dbReference>